<proteinExistence type="predicted"/>
<keyword evidence="3" id="KW-1185">Reference proteome</keyword>
<feature type="region of interest" description="Disordered" evidence="1">
    <location>
        <begin position="183"/>
        <end position="202"/>
    </location>
</feature>
<organism evidence="2 3">
    <name type="scientific">Daphnia magna</name>
    <dbReference type="NCBI Taxonomy" id="35525"/>
    <lineage>
        <taxon>Eukaryota</taxon>
        <taxon>Metazoa</taxon>
        <taxon>Ecdysozoa</taxon>
        <taxon>Arthropoda</taxon>
        <taxon>Crustacea</taxon>
        <taxon>Branchiopoda</taxon>
        <taxon>Diplostraca</taxon>
        <taxon>Cladocera</taxon>
        <taxon>Anomopoda</taxon>
        <taxon>Daphniidae</taxon>
        <taxon>Daphnia</taxon>
    </lineage>
</organism>
<feature type="region of interest" description="Disordered" evidence="1">
    <location>
        <begin position="103"/>
        <end position="128"/>
    </location>
</feature>
<name>A0ABQ9ZLX7_9CRUS</name>
<gene>
    <name evidence="2" type="ORF">OUZ56_026153</name>
</gene>
<reference evidence="2 3" key="1">
    <citation type="journal article" date="2023" name="Nucleic Acids Res.">
        <title>The hologenome of Daphnia magna reveals possible DNA methylation and microbiome-mediated evolution of the host genome.</title>
        <authorList>
            <person name="Chaturvedi A."/>
            <person name="Li X."/>
            <person name="Dhandapani V."/>
            <person name="Marshall H."/>
            <person name="Kissane S."/>
            <person name="Cuenca-Cambronero M."/>
            <person name="Asole G."/>
            <person name="Calvet F."/>
            <person name="Ruiz-Romero M."/>
            <person name="Marangio P."/>
            <person name="Guigo R."/>
            <person name="Rago D."/>
            <person name="Mirbahai L."/>
            <person name="Eastwood N."/>
            <person name="Colbourne J.K."/>
            <person name="Zhou J."/>
            <person name="Mallon E."/>
            <person name="Orsini L."/>
        </authorList>
    </citation>
    <scope>NUCLEOTIDE SEQUENCE [LARGE SCALE GENOMIC DNA]</scope>
    <source>
        <strain evidence="2">LRV0_1</strain>
    </source>
</reference>
<evidence type="ECO:0000256" key="1">
    <source>
        <dbReference type="SAM" id="MobiDB-lite"/>
    </source>
</evidence>
<dbReference type="EMBL" id="JAOYFB010000004">
    <property type="protein sequence ID" value="KAK4013600.1"/>
    <property type="molecule type" value="Genomic_DNA"/>
</dbReference>
<evidence type="ECO:0000313" key="2">
    <source>
        <dbReference type="EMBL" id="KAK4013600.1"/>
    </source>
</evidence>
<feature type="region of interest" description="Disordered" evidence="1">
    <location>
        <begin position="144"/>
        <end position="177"/>
    </location>
</feature>
<accession>A0ABQ9ZLX7</accession>
<comment type="caution">
    <text evidence="2">The sequence shown here is derived from an EMBL/GenBank/DDBJ whole genome shotgun (WGS) entry which is preliminary data.</text>
</comment>
<feature type="region of interest" description="Disordered" evidence="1">
    <location>
        <begin position="42"/>
        <end position="63"/>
    </location>
</feature>
<protein>
    <submittedName>
        <fullName evidence="2">Uncharacterized protein</fullName>
    </submittedName>
</protein>
<evidence type="ECO:0000313" key="3">
    <source>
        <dbReference type="Proteomes" id="UP001234178"/>
    </source>
</evidence>
<sequence>MRDESDAVKRDQCTPHVKNFPSHFLFSHLHNVATWLKTTKLPRRSNSTPSRARQAARHLQRRISERERERQIARALLIEERKEEARRRLIEERTREAQRIYQELRSRTSQQQPHRAENRTPIEEQEEQEEFILQLAIEPYDNPVSTSWAGANSEKIPNPKSEHPTPKIPNPNIRPRKFKIRTSDSEISDSEQPTSHPTPINPPLNFHILNSAFLIALSATDLIKFRNPSQSLLDHAPRKAS</sequence>
<dbReference type="Proteomes" id="UP001234178">
    <property type="component" value="Unassembled WGS sequence"/>
</dbReference>